<evidence type="ECO:0000256" key="10">
    <source>
        <dbReference type="RuleBase" id="RU000461"/>
    </source>
</evidence>
<dbReference type="EMBL" id="JABBWE010000007">
    <property type="protein sequence ID" value="KAG1801524.1"/>
    <property type="molecule type" value="Genomic_DNA"/>
</dbReference>
<dbReference type="GeneID" id="64592853"/>
<evidence type="ECO:0000313" key="13">
    <source>
        <dbReference type="Proteomes" id="UP000719766"/>
    </source>
</evidence>
<dbReference type="CDD" id="cd11065">
    <property type="entry name" value="CYP64-like"/>
    <property type="match status" value="1"/>
</dbReference>
<comment type="cofactor">
    <cofactor evidence="1 9">
        <name>heme</name>
        <dbReference type="ChEBI" id="CHEBI:30413"/>
    </cofactor>
</comment>
<evidence type="ECO:0000313" key="12">
    <source>
        <dbReference type="EMBL" id="KAG1801524.1"/>
    </source>
</evidence>
<evidence type="ECO:0000256" key="11">
    <source>
        <dbReference type="SAM" id="SignalP"/>
    </source>
</evidence>
<dbReference type="AlphaFoldDB" id="A0A9P7DRQ3"/>
<comment type="similarity">
    <text evidence="3 10">Belongs to the cytochrome P450 family.</text>
</comment>
<evidence type="ECO:0000256" key="5">
    <source>
        <dbReference type="ARBA" id="ARBA00022723"/>
    </source>
</evidence>
<feature type="signal peptide" evidence="11">
    <location>
        <begin position="1"/>
        <end position="32"/>
    </location>
</feature>
<keyword evidence="8 10" id="KW-0503">Monooxygenase</keyword>
<evidence type="ECO:0000256" key="8">
    <source>
        <dbReference type="ARBA" id="ARBA00023033"/>
    </source>
</evidence>
<evidence type="ECO:0000256" key="6">
    <source>
        <dbReference type="ARBA" id="ARBA00023002"/>
    </source>
</evidence>
<proteinExistence type="inferred from homology"/>
<accession>A0A9P7DRQ3</accession>
<dbReference type="GO" id="GO:0004497">
    <property type="term" value="F:monooxygenase activity"/>
    <property type="evidence" value="ECO:0007669"/>
    <property type="project" value="UniProtKB-KW"/>
</dbReference>
<evidence type="ECO:0000256" key="4">
    <source>
        <dbReference type="ARBA" id="ARBA00022617"/>
    </source>
</evidence>
<dbReference type="InterPro" id="IPR050364">
    <property type="entry name" value="Cytochrome_P450_fung"/>
</dbReference>
<dbReference type="Gene3D" id="1.10.630.10">
    <property type="entry name" value="Cytochrome P450"/>
    <property type="match status" value="1"/>
</dbReference>
<evidence type="ECO:0000256" key="2">
    <source>
        <dbReference type="ARBA" id="ARBA00005179"/>
    </source>
</evidence>
<dbReference type="PANTHER" id="PTHR46300">
    <property type="entry name" value="P450, PUTATIVE (EUROFUNG)-RELATED-RELATED"/>
    <property type="match status" value="1"/>
</dbReference>
<dbReference type="SUPFAM" id="SSF48264">
    <property type="entry name" value="Cytochrome P450"/>
    <property type="match status" value="1"/>
</dbReference>
<feature type="chain" id="PRO_5040395125" evidence="11">
    <location>
        <begin position="33"/>
        <end position="524"/>
    </location>
</feature>
<evidence type="ECO:0000256" key="1">
    <source>
        <dbReference type="ARBA" id="ARBA00001971"/>
    </source>
</evidence>
<keyword evidence="7 9" id="KW-0408">Iron</keyword>
<dbReference type="PROSITE" id="PS00086">
    <property type="entry name" value="CYTOCHROME_P450"/>
    <property type="match status" value="1"/>
</dbReference>
<keyword evidence="4 9" id="KW-0349">Heme</keyword>
<feature type="binding site" description="axial binding residue" evidence="9">
    <location>
        <position position="453"/>
    </location>
    <ligand>
        <name>heme</name>
        <dbReference type="ChEBI" id="CHEBI:30413"/>
    </ligand>
    <ligandPart>
        <name>Fe</name>
        <dbReference type="ChEBI" id="CHEBI:18248"/>
    </ligandPart>
</feature>
<dbReference type="GO" id="GO:0020037">
    <property type="term" value="F:heme binding"/>
    <property type="evidence" value="ECO:0007669"/>
    <property type="project" value="InterPro"/>
</dbReference>
<dbReference type="Pfam" id="PF00067">
    <property type="entry name" value="p450"/>
    <property type="match status" value="1"/>
</dbReference>
<dbReference type="InterPro" id="IPR001128">
    <property type="entry name" value="Cyt_P450"/>
</dbReference>
<comment type="caution">
    <text evidence="12">The sequence shown here is derived from an EMBL/GenBank/DDBJ whole genome shotgun (WGS) entry which is preliminary data.</text>
</comment>
<dbReference type="PRINTS" id="PR00463">
    <property type="entry name" value="EP450I"/>
</dbReference>
<comment type="pathway">
    <text evidence="2">Secondary metabolite biosynthesis.</text>
</comment>
<dbReference type="RefSeq" id="XP_041164990.1">
    <property type="nucleotide sequence ID" value="XM_041299089.1"/>
</dbReference>
<evidence type="ECO:0000256" key="9">
    <source>
        <dbReference type="PIRSR" id="PIRSR602401-1"/>
    </source>
</evidence>
<dbReference type="InterPro" id="IPR002401">
    <property type="entry name" value="Cyt_P450_E_grp-I"/>
</dbReference>
<keyword evidence="5 9" id="KW-0479">Metal-binding</keyword>
<dbReference type="OrthoDB" id="2789670at2759"/>
<organism evidence="12 13">
    <name type="scientific">Suillus plorans</name>
    <dbReference type="NCBI Taxonomy" id="116603"/>
    <lineage>
        <taxon>Eukaryota</taxon>
        <taxon>Fungi</taxon>
        <taxon>Dikarya</taxon>
        <taxon>Basidiomycota</taxon>
        <taxon>Agaricomycotina</taxon>
        <taxon>Agaricomycetes</taxon>
        <taxon>Agaricomycetidae</taxon>
        <taxon>Boletales</taxon>
        <taxon>Suillineae</taxon>
        <taxon>Suillaceae</taxon>
        <taxon>Suillus</taxon>
    </lineage>
</organism>
<name>A0A9P7DRQ3_9AGAM</name>
<dbReference type="GO" id="GO:0016705">
    <property type="term" value="F:oxidoreductase activity, acting on paired donors, with incorporation or reduction of molecular oxygen"/>
    <property type="evidence" value="ECO:0007669"/>
    <property type="project" value="InterPro"/>
</dbReference>
<dbReference type="InterPro" id="IPR017972">
    <property type="entry name" value="Cyt_P450_CS"/>
</dbReference>
<dbReference type="PRINTS" id="PR00385">
    <property type="entry name" value="P450"/>
</dbReference>
<protein>
    <submittedName>
        <fullName evidence="12">Cytochrome P450</fullName>
    </submittedName>
</protein>
<evidence type="ECO:0000256" key="7">
    <source>
        <dbReference type="ARBA" id="ARBA00023004"/>
    </source>
</evidence>
<keyword evidence="6 10" id="KW-0560">Oxidoreductase</keyword>
<dbReference type="GO" id="GO:0005506">
    <property type="term" value="F:iron ion binding"/>
    <property type="evidence" value="ECO:0007669"/>
    <property type="project" value="InterPro"/>
</dbReference>
<sequence>MPSSFSLPPADLSTFFLALFALAWFLPRTVLATVAVKRPLPPGPPTGWFGNFNLPSSYQWLHYAKWKELYGDIIYVYVLGNPIIVVNSAQAAEELFERRSRKYSSRQVQHRPVRTMVVELMGWDWLFSSMPYGRRWKQHRSLFRRHFHKLLTSDYYSVVTKETYTTLRNLAHSPDDFAHHLRRTAAAIVMKISYGHEVSDKGDIYVTLADEAMQGLGMAGIFGTFLVDYLPFLKYVPARMPGANFKRQASIWRKKTRAMIDQPFQAVRERIANGTAIPCFAQKELEKLQQDVNSDPDYETIIKNVAGISYAAGADTTVSTLLSFVLAMLVHPEVQTRAQQELDDILAMDRLPTFADRSKLPFIDCVVWECLRWNPVLPMGLARLVTSDDEYNGYFIPNGTSVLPNVWAILHDADVYPDPLIFSPERFSDQKKNDDLGINKLPWPAFGFGRRMCPGRWLAYETVWFSIACILSVYSIERCIDENGLEIVPEVAYTSSLLSRPKPFKCRFIPRSERADELIKGTAS</sequence>
<keyword evidence="13" id="KW-1185">Reference proteome</keyword>
<dbReference type="Proteomes" id="UP000719766">
    <property type="component" value="Unassembled WGS sequence"/>
</dbReference>
<evidence type="ECO:0000256" key="3">
    <source>
        <dbReference type="ARBA" id="ARBA00010617"/>
    </source>
</evidence>
<dbReference type="InterPro" id="IPR036396">
    <property type="entry name" value="Cyt_P450_sf"/>
</dbReference>
<keyword evidence="11" id="KW-0732">Signal</keyword>
<dbReference type="PANTHER" id="PTHR46300:SF7">
    <property type="entry name" value="P450, PUTATIVE (EUROFUNG)-RELATED"/>
    <property type="match status" value="1"/>
</dbReference>
<reference evidence="12" key="1">
    <citation type="journal article" date="2020" name="New Phytol.">
        <title>Comparative genomics reveals dynamic genome evolution in host specialist ectomycorrhizal fungi.</title>
        <authorList>
            <person name="Lofgren L.A."/>
            <person name="Nguyen N.H."/>
            <person name="Vilgalys R."/>
            <person name="Ruytinx J."/>
            <person name="Liao H.L."/>
            <person name="Branco S."/>
            <person name="Kuo A."/>
            <person name="LaButti K."/>
            <person name="Lipzen A."/>
            <person name="Andreopoulos W."/>
            <person name="Pangilinan J."/>
            <person name="Riley R."/>
            <person name="Hundley H."/>
            <person name="Na H."/>
            <person name="Barry K."/>
            <person name="Grigoriev I.V."/>
            <person name="Stajich J.E."/>
            <person name="Kennedy P.G."/>
        </authorList>
    </citation>
    <scope>NUCLEOTIDE SEQUENCE</scope>
    <source>
        <strain evidence="12">S12</strain>
    </source>
</reference>
<gene>
    <name evidence="12" type="ORF">HD556DRAFT_1264283</name>
</gene>